<reference evidence="3" key="1">
    <citation type="submission" date="2013-05" db="EMBL/GenBank/DDBJ databases">
        <authorList>
            <person name="Yim A.K.Y."/>
            <person name="Chan T.F."/>
            <person name="Ji K.M."/>
            <person name="Liu X.Y."/>
            <person name="Zhou J.W."/>
            <person name="Li R.Q."/>
            <person name="Yang K.Y."/>
            <person name="Li J."/>
            <person name="Li M."/>
            <person name="Law P.T.W."/>
            <person name="Wu Y.L."/>
            <person name="Cai Z.L."/>
            <person name="Qin H."/>
            <person name="Bao Y."/>
            <person name="Leung R.K.K."/>
            <person name="Ng P.K.S."/>
            <person name="Zou J."/>
            <person name="Zhong X.J."/>
            <person name="Ran P.X."/>
            <person name="Zhong N.S."/>
            <person name="Liu Z.G."/>
            <person name="Tsui S.K.W."/>
        </authorList>
    </citation>
    <scope>NUCLEOTIDE SEQUENCE</scope>
    <source>
        <strain evidence="3">Derf</strain>
        <tissue evidence="3">Whole organism</tissue>
    </source>
</reference>
<dbReference type="PROSITE" id="PS50157">
    <property type="entry name" value="ZINC_FINGER_C2H2_2"/>
    <property type="match status" value="1"/>
</dbReference>
<dbReference type="GO" id="GO:0008270">
    <property type="term" value="F:zinc ion binding"/>
    <property type="evidence" value="ECO:0007669"/>
    <property type="project" value="UniProtKB-KW"/>
</dbReference>
<keyword evidence="1" id="KW-0862">Zinc</keyword>
<reference evidence="3" key="2">
    <citation type="journal article" date="2022" name="Res Sq">
        <title>Comparative Genomics Reveals Insights into the Divergent Evolution of Astigmatic Mites and Household Pest Adaptations.</title>
        <authorList>
            <person name="Xiong Q."/>
            <person name="Wan A.T.-Y."/>
            <person name="Liu X.-Y."/>
            <person name="Fung C.S.-H."/>
            <person name="Xiao X."/>
            <person name="Malainual N."/>
            <person name="Hou J."/>
            <person name="Wang L."/>
            <person name="Wang M."/>
            <person name="Yang K."/>
            <person name="Cui Y."/>
            <person name="Leung E."/>
            <person name="Nong W."/>
            <person name="Shin S.-K."/>
            <person name="Au S."/>
            <person name="Jeong K.Y."/>
            <person name="Chew F.T."/>
            <person name="Hui J."/>
            <person name="Leung T.F."/>
            <person name="Tungtrongchitr A."/>
            <person name="Zhong N."/>
            <person name="Liu Z."/>
            <person name="Tsui S."/>
        </authorList>
    </citation>
    <scope>NUCLEOTIDE SEQUENCE</scope>
    <source>
        <strain evidence="3">Derf</strain>
        <tissue evidence="3">Whole organism</tissue>
    </source>
</reference>
<keyword evidence="1" id="KW-0479">Metal-binding</keyword>
<evidence type="ECO:0000313" key="3">
    <source>
        <dbReference type="EMBL" id="KAH9510445.1"/>
    </source>
</evidence>
<evidence type="ECO:0000313" key="4">
    <source>
        <dbReference type="Proteomes" id="UP000790347"/>
    </source>
</evidence>
<dbReference type="PROSITE" id="PS00028">
    <property type="entry name" value="ZINC_FINGER_C2H2_1"/>
    <property type="match status" value="1"/>
</dbReference>
<sequence>MMIVPALSSRNHKILDEYQQQYNMSTKLSNMNGNNYHHQQPFDCQQVEQTPARSNVLSFDHDYFHIDNGHDNTLAFVDQSTTSSSKETRDLCTNPKDSLITINYDNPNDEIGDDDMNIIQNHSEQQNSSSSNENLITMNLTKNKKFPCPKCSFGFDTSRNLDNHRHRRIHTCGTAISMFIL</sequence>
<dbReference type="EMBL" id="ASGP02000004">
    <property type="protein sequence ID" value="KAH9510445.1"/>
    <property type="molecule type" value="Genomic_DNA"/>
</dbReference>
<dbReference type="InterPro" id="IPR013087">
    <property type="entry name" value="Znf_C2H2_type"/>
</dbReference>
<feature type="domain" description="C2H2-type" evidence="2">
    <location>
        <begin position="146"/>
        <end position="171"/>
    </location>
</feature>
<dbReference type="AlphaFoldDB" id="A0A922L3J4"/>
<proteinExistence type="predicted"/>
<keyword evidence="4" id="KW-1185">Reference proteome</keyword>
<evidence type="ECO:0000259" key="2">
    <source>
        <dbReference type="PROSITE" id="PS50157"/>
    </source>
</evidence>
<comment type="caution">
    <text evidence="3">The sequence shown here is derived from an EMBL/GenBank/DDBJ whole genome shotgun (WGS) entry which is preliminary data.</text>
</comment>
<keyword evidence="1" id="KW-0863">Zinc-finger</keyword>
<dbReference type="Proteomes" id="UP000790347">
    <property type="component" value="Unassembled WGS sequence"/>
</dbReference>
<gene>
    <name evidence="3" type="ORF">DERF_008964</name>
</gene>
<organism evidence="3 4">
    <name type="scientific">Dermatophagoides farinae</name>
    <name type="common">American house dust mite</name>
    <dbReference type="NCBI Taxonomy" id="6954"/>
    <lineage>
        <taxon>Eukaryota</taxon>
        <taxon>Metazoa</taxon>
        <taxon>Ecdysozoa</taxon>
        <taxon>Arthropoda</taxon>
        <taxon>Chelicerata</taxon>
        <taxon>Arachnida</taxon>
        <taxon>Acari</taxon>
        <taxon>Acariformes</taxon>
        <taxon>Sarcoptiformes</taxon>
        <taxon>Astigmata</taxon>
        <taxon>Psoroptidia</taxon>
        <taxon>Analgoidea</taxon>
        <taxon>Pyroglyphidae</taxon>
        <taxon>Dermatophagoidinae</taxon>
        <taxon>Dermatophagoides</taxon>
    </lineage>
</organism>
<evidence type="ECO:0000256" key="1">
    <source>
        <dbReference type="PROSITE-ProRule" id="PRU00042"/>
    </source>
</evidence>
<protein>
    <recommendedName>
        <fullName evidence="2">C2H2-type domain-containing protein</fullName>
    </recommendedName>
</protein>
<accession>A0A922L3J4</accession>
<name>A0A922L3J4_DERFA</name>